<accession>A0A1W5D875</accession>
<feature type="compositionally biased region" description="Low complexity" evidence="1">
    <location>
        <begin position="677"/>
        <end position="692"/>
    </location>
</feature>
<organism evidence="2 3">
    <name type="scientific">Lasallia pustulata</name>
    <dbReference type="NCBI Taxonomy" id="136370"/>
    <lineage>
        <taxon>Eukaryota</taxon>
        <taxon>Fungi</taxon>
        <taxon>Dikarya</taxon>
        <taxon>Ascomycota</taxon>
        <taxon>Pezizomycotina</taxon>
        <taxon>Lecanoromycetes</taxon>
        <taxon>OSLEUM clade</taxon>
        <taxon>Umbilicariomycetidae</taxon>
        <taxon>Umbilicariales</taxon>
        <taxon>Umbilicariaceae</taxon>
        <taxon>Lasallia</taxon>
    </lineage>
</organism>
<dbReference type="AlphaFoldDB" id="A0A1W5D875"/>
<evidence type="ECO:0000313" key="2">
    <source>
        <dbReference type="EMBL" id="SLM39347.1"/>
    </source>
</evidence>
<feature type="compositionally biased region" description="Basic and acidic residues" evidence="1">
    <location>
        <begin position="663"/>
        <end position="672"/>
    </location>
</feature>
<dbReference type="EMBL" id="FWEW01003499">
    <property type="protein sequence ID" value="SLM39347.1"/>
    <property type="molecule type" value="Genomic_DNA"/>
</dbReference>
<dbReference type="Proteomes" id="UP000192927">
    <property type="component" value="Unassembled WGS sequence"/>
</dbReference>
<feature type="compositionally biased region" description="Acidic residues" evidence="1">
    <location>
        <begin position="50"/>
        <end position="77"/>
    </location>
</feature>
<name>A0A1W5D875_9LECA</name>
<proteinExistence type="predicted"/>
<feature type="region of interest" description="Disordered" evidence="1">
    <location>
        <begin position="322"/>
        <end position="348"/>
    </location>
</feature>
<feature type="region of interest" description="Disordered" evidence="1">
    <location>
        <begin position="25"/>
        <end position="122"/>
    </location>
</feature>
<feature type="region of interest" description="Disordered" evidence="1">
    <location>
        <begin position="631"/>
        <end position="825"/>
    </location>
</feature>
<feature type="compositionally biased region" description="Basic and acidic residues" evidence="1">
    <location>
        <begin position="786"/>
        <end position="805"/>
    </location>
</feature>
<protein>
    <submittedName>
        <fullName evidence="2">Uncharacterized protein</fullName>
    </submittedName>
</protein>
<feature type="compositionally biased region" description="Polar residues" evidence="1">
    <location>
        <begin position="750"/>
        <end position="761"/>
    </location>
</feature>
<evidence type="ECO:0000256" key="1">
    <source>
        <dbReference type="SAM" id="MobiDB-lite"/>
    </source>
</evidence>
<feature type="compositionally biased region" description="Basic and acidic residues" evidence="1">
    <location>
        <begin position="325"/>
        <end position="343"/>
    </location>
</feature>
<keyword evidence="3" id="KW-1185">Reference proteome</keyword>
<evidence type="ECO:0000313" key="3">
    <source>
        <dbReference type="Proteomes" id="UP000192927"/>
    </source>
</evidence>
<sequence>MEQQVEPLMRSIDWELSREKMWTDQGTIPPALTHTIRDVEKSQNDPIELSSDDDDDDDDDEEDGDDDEDEEENDDDQSTPLQPAERAGESTTESRPGNTDIEGPSASTGHSEDSKASNNQHNQDDTLLFNANAVDLSKADDGALYRLLTQARQQDEDDQDNAAAKSIQTHDVVVDLERVRSAQTICDEIYAKGSAGKAVNHLLQDLLDEDILAVQSASQVHYDGAANKRRGDSVADLVVEPINLTRRDGNDRVAGCPTSALGPVKNYQPPVMTKPSELGLARAKERGKVPVGANEKMVVHLENAGVQAKVAEGVAVGDFQATIPRDYEHKHDTSEQDKSEAPQRKKTAAFVERRRLLDLDNAEQLKKAEADRALKSLKDPEKTGKSLAAQVLRAQRERQRAAERRKAYIVGKDPPKAADKGENHDVLSQPAQTRITNGTSNKVIRTPASTPATTSASTSATAFTTAPATARITVPATTAAIIPTTAPTIFPTIGSAVAAASAPTPGPASSPSCASASASVSTFASASTSASASTPAPAPAPTSISVTASSIAHVTTHATPQATTSVHTVQKAPQAITSFTNTGQRFNQQSATIVGKCAADEPLNKNERVPPIPLQVAENILRSSLEGFQKRKPQTAMLSNEKHIEGTAPKKARINESTLQRIGDVRSLERPTSRYIGTTRSSSGTSSGAASRGTHRTRMTTAERKKAGRLSDMKYNRKKAEEPVTKAVESRGSTAVSSPLRMGFAALSRLSPSPSDGTTNFPEPGGKKGHTKAHEKPQTSRVRKDRRQEYPRIKERRRLEKKKEVQSSPGTVISSSTTTADASEDEVIYLDTMDSMEVDPEPEEETPRPTTGGKTITQEMLDILRQKPESLSSFVDESPYQETEEDATYYEYVVKRLSWKGDDDEDPEDIEPLLCTTGYLDVDAANSAAGDEILLERANSSVYPLDSFHWKKDPVTGMATYDASSAAGAVRVFVERILRPQGPGCRPSKRALRAARMINPVVYVVLVKNTIITTAAVPEVVDVDDLFEDEPPVKPVVEFTVEVCRTRELANKVASEKVLERLKGYQTAGVRGEIERAEREGVQRGYLRKLDEVDGLYGIEPELLGEGNSLEVWVEARVLKGPCN</sequence>
<feature type="region of interest" description="Disordered" evidence="1">
    <location>
        <begin position="836"/>
        <end position="855"/>
    </location>
</feature>
<feature type="compositionally biased region" description="Basic and acidic residues" evidence="1">
    <location>
        <begin position="701"/>
        <end position="724"/>
    </location>
</feature>
<reference evidence="3" key="1">
    <citation type="submission" date="2017-03" db="EMBL/GenBank/DDBJ databases">
        <authorList>
            <person name="Sharma R."/>
            <person name="Thines M."/>
        </authorList>
    </citation>
    <scope>NUCLEOTIDE SEQUENCE [LARGE SCALE GENOMIC DNA]</scope>
</reference>